<dbReference type="PANTHER" id="PTHR43425">
    <property type="entry name" value="OXYGEN-INSENSITIVE NADPH NITROREDUCTASE"/>
    <property type="match status" value="1"/>
</dbReference>
<keyword evidence="2" id="KW-0285">Flavoprotein</keyword>
<evidence type="ECO:0000313" key="7">
    <source>
        <dbReference type="Proteomes" id="UP000068243"/>
    </source>
</evidence>
<dbReference type="Pfam" id="PF00881">
    <property type="entry name" value="Nitroreductase"/>
    <property type="match status" value="1"/>
</dbReference>
<evidence type="ECO:0000256" key="1">
    <source>
        <dbReference type="ARBA" id="ARBA00008366"/>
    </source>
</evidence>
<dbReference type="AlphaFoldDB" id="A0A100I6K2"/>
<dbReference type="InterPro" id="IPR029479">
    <property type="entry name" value="Nitroreductase"/>
</dbReference>
<keyword evidence="3" id="KW-0288">FMN</keyword>
<evidence type="ECO:0000259" key="5">
    <source>
        <dbReference type="Pfam" id="PF00881"/>
    </source>
</evidence>
<dbReference type="Proteomes" id="UP000068243">
    <property type="component" value="Unassembled WGS sequence"/>
</dbReference>
<feature type="domain" description="Nitroreductase" evidence="5">
    <location>
        <begin position="38"/>
        <end position="195"/>
    </location>
</feature>
<dbReference type="SUPFAM" id="SSF55469">
    <property type="entry name" value="FMN-dependent nitroreductase-like"/>
    <property type="match status" value="1"/>
</dbReference>
<dbReference type="GO" id="GO:0016491">
    <property type="term" value="F:oxidoreductase activity"/>
    <property type="evidence" value="ECO:0007669"/>
    <property type="project" value="UniProtKB-KW"/>
</dbReference>
<name>A0A100I6K2_ASPNG</name>
<dbReference type="VEuPathDB" id="FungiDB:An03g01490"/>
<dbReference type="CDD" id="cd02146">
    <property type="entry name" value="NfsA-like"/>
    <property type="match status" value="1"/>
</dbReference>
<dbReference type="InterPro" id="IPR016446">
    <property type="entry name" value="Flavin_OxRdtase_Frp"/>
</dbReference>
<dbReference type="InterPro" id="IPR000415">
    <property type="entry name" value="Nitroreductase-like"/>
</dbReference>
<protein>
    <submittedName>
        <fullName evidence="6">Nitroreductase</fullName>
    </submittedName>
</protein>
<comment type="caution">
    <text evidence="6">The sequence shown here is derived from an EMBL/GenBank/DDBJ whole genome shotgun (WGS) entry which is preliminary data.</text>
</comment>
<keyword evidence="4" id="KW-0560">Oxidoreductase</keyword>
<evidence type="ECO:0000313" key="6">
    <source>
        <dbReference type="EMBL" id="GAQ35659.1"/>
    </source>
</evidence>
<organism evidence="6 7">
    <name type="scientific">Aspergillus niger</name>
    <dbReference type="NCBI Taxonomy" id="5061"/>
    <lineage>
        <taxon>Eukaryota</taxon>
        <taxon>Fungi</taxon>
        <taxon>Dikarya</taxon>
        <taxon>Ascomycota</taxon>
        <taxon>Pezizomycotina</taxon>
        <taxon>Eurotiomycetes</taxon>
        <taxon>Eurotiomycetidae</taxon>
        <taxon>Eurotiales</taxon>
        <taxon>Aspergillaceae</taxon>
        <taxon>Aspergillus</taxon>
        <taxon>Aspergillus subgen. Circumdati</taxon>
    </lineage>
</organism>
<evidence type="ECO:0000256" key="4">
    <source>
        <dbReference type="ARBA" id="ARBA00023002"/>
    </source>
</evidence>
<dbReference type="VEuPathDB" id="FungiDB:ASPNIDRAFT2_1219708"/>
<proteinExistence type="inferred from homology"/>
<dbReference type="PANTHER" id="PTHR43425:SF2">
    <property type="entry name" value="OXYGEN-INSENSITIVE NADPH NITROREDUCTASE"/>
    <property type="match status" value="1"/>
</dbReference>
<dbReference type="Gene3D" id="3.40.109.10">
    <property type="entry name" value="NADH Oxidase"/>
    <property type="match status" value="1"/>
</dbReference>
<gene>
    <name evidence="6" type="ORF">ABL_01256</name>
</gene>
<dbReference type="VEuPathDB" id="FungiDB:M747DRAFT_59955"/>
<dbReference type="VEuPathDB" id="FungiDB:ATCC64974_83500"/>
<evidence type="ECO:0000256" key="3">
    <source>
        <dbReference type="ARBA" id="ARBA00022643"/>
    </source>
</evidence>
<dbReference type="EMBL" id="BCMY01000002">
    <property type="protein sequence ID" value="GAQ35659.1"/>
    <property type="molecule type" value="Genomic_DNA"/>
</dbReference>
<dbReference type="OMA" id="AHFNQPM"/>
<dbReference type="OrthoDB" id="2094932at2759"/>
<accession>A0A100I6K2</accession>
<reference evidence="7" key="1">
    <citation type="journal article" date="2016" name="Genome Announc.">
        <title>Draft genome sequence of Aspergillus niger strain An76.</title>
        <authorList>
            <person name="Gong W."/>
            <person name="Cheng Z."/>
            <person name="Zhang H."/>
            <person name="Liu L."/>
            <person name="Gao P."/>
            <person name="Wang L."/>
        </authorList>
    </citation>
    <scope>NUCLEOTIDE SEQUENCE [LARGE SCALE GENOMIC DNA]</scope>
    <source>
        <strain evidence="7">An76</strain>
    </source>
</reference>
<evidence type="ECO:0000256" key="2">
    <source>
        <dbReference type="ARBA" id="ARBA00022630"/>
    </source>
</evidence>
<dbReference type="PIRSF" id="PIRSF005426">
    <property type="entry name" value="Frp"/>
    <property type="match status" value="1"/>
</dbReference>
<sequence length="284" mass="31501">MTKTISPLAEARYRDSESSTFPLPIDPSNSLPSALSTILSHRSCRAFLPFKLPEGTLETLITAAQSGSTSSLLQTWDVIAIQDPEHKSNIATLAADQDFIRQAPLFLVFCPNLRRLKNLSEQYGHQDSPVLDNMNMFIMSTVDSAIAAQNVAIAAESLGLGICYVGALRHNADEVCKLLNLPPLTWGVFGMAVGYPDTANRRSGRRIKPRLPMREVLHMERWNEEGQKDNVASYDKALGTFYEEESKFGRKAWGEFVAGRVASQAQGGWVNIRKVIEKQGFKLE</sequence>
<comment type="similarity">
    <text evidence="1">Belongs to the flavin oxidoreductase frp family.</text>
</comment>